<dbReference type="GO" id="GO:0030246">
    <property type="term" value="F:carbohydrate binding"/>
    <property type="evidence" value="ECO:0007669"/>
    <property type="project" value="UniProtKB-KW"/>
</dbReference>
<dbReference type="Proteomes" id="UP001180020">
    <property type="component" value="Unassembled WGS sequence"/>
</dbReference>
<evidence type="ECO:0000256" key="14">
    <source>
        <dbReference type="ARBA" id="ARBA00023136"/>
    </source>
</evidence>
<dbReference type="InterPro" id="IPR011009">
    <property type="entry name" value="Kinase-like_dom_sf"/>
</dbReference>
<dbReference type="Gene3D" id="2.60.120.200">
    <property type="match status" value="1"/>
</dbReference>
<dbReference type="InterPro" id="IPR001220">
    <property type="entry name" value="Legume_lectin_dom"/>
</dbReference>
<dbReference type="SMART" id="SM00220">
    <property type="entry name" value="S_TKc"/>
    <property type="match status" value="1"/>
</dbReference>
<feature type="domain" description="Protein kinase" evidence="20">
    <location>
        <begin position="349"/>
        <end position="626"/>
    </location>
</feature>
<comment type="subcellular location">
    <subcellularLocation>
        <location evidence="1">Membrane</location>
        <topology evidence="1">Single-pass type I membrane protein</topology>
    </subcellularLocation>
</comment>
<evidence type="ECO:0000256" key="10">
    <source>
        <dbReference type="ARBA" id="ARBA00022741"/>
    </source>
</evidence>
<dbReference type="EMBL" id="JAUJYO010000012">
    <property type="protein sequence ID" value="KAK1302982.1"/>
    <property type="molecule type" value="Genomic_DNA"/>
</dbReference>
<comment type="similarity">
    <text evidence="3">In the C-terminal section; belongs to the protein kinase superfamily. Ser/Thr protein kinase family.</text>
</comment>
<dbReference type="CDD" id="cd06899">
    <property type="entry name" value="lectin_legume_LecRK_Arcelin_ConA"/>
    <property type="match status" value="1"/>
</dbReference>
<evidence type="ECO:0000256" key="13">
    <source>
        <dbReference type="ARBA" id="ARBA00022989"/>
    </source>
</evidence>
<keyword evidence="14 18" id="KW-0472">Membrane</keyword>
<evidence type="ECO:0000256" key="4">
    <source>
        <dbReference type="ARBA" id="ARBA00012513"/>
    </source>
</evidence>
<evidence type="ECO:0000256" key="15">
    <source>
        <dbReference type="ARBA" id="ARBA00047899"/>
    </source>
</evidence>
<gene>
    <name evidence="21" type="primary">LECRK71</name>
    <name evidence="21" type="ORF">QJS10_CPB12g00888</name>
</gene>
<keyword evidence="7 18" id="KW-0812">Transmembrane</keyword>
<dbReference type="InterPro" id="IPR008271">
    <property type="entry name" value="Ser/Thr_kinase_AS"/>
</dbReference>
<dbReference type="SUPFAM" id="SSF49899">
    <property type="entry name" value="Concanavalin A-like lectins/glucanases"/>
    <property type="match status" value="1"/>
</dbReference>
<dbReference type="PANTHER" id="PTHR27007">
    <property type="match status" value="1"/>
</dbReference>
<keyword evidence="8 19" id="KW-0732">Signal</keyword>
<dbReference type="InterPro" id="IPR017441">
    <property type="entry name" value="Protein_kinase_ATP_BS"/>
</dbReference>
<keyword evidence="13 18" id="KW-1133">Transmembrane helix</keyword>
<evidence type="ECO:0000256" key="8">
    <source>
        <dbReference type="ARBA" id="ARBA00022729"/>
    </source>
</evidence>
<reference evidence="21" key="2">
    <citation type="submission" date="2023-06" db="EMBL/GenBank/DDBJ databases">
        <authorList>
            <person name="Ma L."/>
            <person name="Liu K.-W."/>
            <person name="Li Z."/>
            <person name="Hsiao Y.-Y."/>
            <person name="Qi Y."/>
            <person name="Fu T."/>
            <person name="Tang G."/>
            <person name="Zhang D."/>
            <person name="Sun W.-H."/>
            <person name="Liu D.-K."/>
            <person name="Li Y."/>
            <person name="Chen G.-Z."/>
            <person name="Liu X.-D."/>
            <person name="Liao X.-Y."/>
            <person name="Jiang Y.-T."/>
            <person name="Yu X."/>
            <person name="Hao Y."/>
            <person name="Huang J."/>
            <person name="Zhao X.-W."/>
            <person name="Ke S."/>
            <person name="Chen Y.-Y."/>
            <person name="Wu W.-L."/>
            <person name="Hsu J.-L."/>
            <person name="Lin Y.-F."/>
            <person name="Huang M.-D."/>
            <person name="Li C.-Y."/>
            <person name="Huang L."/>
            <person name="Wang Z.-W."/>
            <person name="Zhao X."/>
            <person name="Zhong W.-Y."/>
            <person name="Peng D.-H."/>
            <person name="Ahmad S."/>
            <person name="Lan S."/>
            <person name="Zhang J.-S."/>
            <person name="Tsai W.-C."/>
            <person name="Van De Peer Y."/>
            <person name="Liu Z.-J."/>
        </authorList>
    </citation>
    <scope>NUCLEOTIDE SEQUENCE</scope>
    <source>
        <strain evidence="21">CP</strain>
        <tissue evidence="21">Leaves</tissue>
    </source>
</reference>
<sequence>MARQITLLTLFLLSASLTTAVDFVLNGFDPSDLALYGDAAIEDVGGGRRRHISLTNPTTFSLGRALYKSKVPLNSSALTFSASFLFSIATVDGLLPGHGLAFLFAPSPGTLGASSAQHLGLFNLTTNGDPTNRVLAVEFDLFKNPEFDDIDANHVGVDLHSLTSVASHSAGFYSDSGDFSGVSLNDGTNYQAWIDYRDGKLNVTMSRVSDRMKRPSKPLISIDLDLDGVFNDEMYVGFCAATGRLVQRHRILGWSFSDSNFSLSEGLIKSNLPDFVPKKGRSKGRTIAIAISVAFSAVILTASIIAALLWRRTAKQRKEEREGSVEEWEVEYWPHRIAYKDILAATDGFSASNLIGLGGNGKVYKGALKAGDLPVAIKCFAAESGRESVKEFLSEVSTLGRLRHRNIVSLIGWSKREGGNLILVYEFMENGSLDKRVFDASEPLDWDSRVRILKDVAAGVVYLHEGCEQRVLHRDIKASNVMLDGDMIGRLGDFGLARVHSHGRAGATTRVVGTVGYMAPEVVREGRATDKTDVFGFGVLVLEVVCGRRPIGDDGSQPLIEWVLGLMEGGDLVSALDPWIRRMGGYDEEEVTRVLKVGLLCTCNDPMTRPSMRQAARALEGMHEMDGCDGLIEKLRLMGSGWVGSNHGPGQGRAHLTFGELRQWISSSMSLSGSDFIVEGR</sequence>
<evidence type="ECO:0000256" key="12">
    <source>
        <dbReference type="ARBA" id="ARBA00022840"/>
    </source>
</evidence>
<dbReference type="EC" id="2.7.11.1" evidence="4"/>
<keyword evidence="6" id="KW-0808">Transferase</keyword>
<keyword evidence="9" id="KW-0430">Lectin</keyword>
<keyword evidence="21" id="KW-0675">Receptor</keyword>
<organism evidence="21 22">
    <name type="scientific">Acorus calamus</name>
    <name type="common">Sweet flag</name>
    <dbReference type="NCBI Taxonomy" id="4465"/>
    <lineage>
        <taxon>Eukaryota</taxon>
        <taxon>Viridiplantae</taxon>
        <taxon>Streptophyta</taxon>
        <taxon>Embryophyta</taxon>
        <taxon>Tracheophyta</taxon>
        <taxon>Spermatophyta</taxon>
        <taxon>Magnoliopsida</taxon>
        <taxon>Liliopsida</taxon>
        <taxon>Acoraceae</taxon>
        <taxon>Acorus</taxon>
    </lineage>
</organism>
<dbReference type="SUPFAM" id="SSF56112">
    <property type="entry name" value="Protein kinase-like (PK-like)"/>
    <property type="match status" value="1"/>
</dbReference>
<dbReference type="InterPro" id="IPR050528">
    <property type="entry name" value="L-type_Lectin-RKs"/>
</dbReference>
<evidence type="ECO:0000256" key="7">
    <source>
        <dbReference type="ARBA" id="ARBA00022692"/>
    </source>
</evidence>
<evidence type="ECO:0000256" key="2">
    <source>
        <dbReference type="ARBA" id="ARBA00008536"/>
    </source>
</evidence>
<keyword evidence="22" id="KW-1185">Reference proteome</keyword>
<evidence type="ECO:0000256" key="1">
    <source>
        <dbReference type="ARBA" id="ARBA00004479"/>
    </source>
</evidence>
<name>A0AAV9DP43_ACOCL</name>
<dbReference type="InterPro" id="IPR000719">
    <property type="entry name" value="Prot_kinase_dom"/>
</dbReference>
<dbReference type="Gene3D" id="3.30.200.20">
    <property type="entry name" value="Phosphorylase Kinase, domain 1"/>
    <property type="match status" value="1"/>
</dbReference>
<dbReference type="Pfam" id="PF00069">
    <property type="entry name" value="Pkinase"/>
    <property type="match status" value="1"/>
</dbReference>
<dbReference type="Pfam" id="PF00139">
    <property type="entry name" value="Lectin_legB"/>
    <property type="match status" value="1"/>
</dbReference>
<dbReference type="FunFam" id="1.10.510.10:FF:000108">
    <property type="entry name" value="L-type lectin-domain containing receptor kinase S.4"/>
    <property type="match status" value="1"/>
</dbReference>
<feature type="chain" id="PRO_5043687201" description="non-specific serine/threonine protein kinase" evidence="19">
    <location>
        <begin position="21"/>
        <end position="681"/>
    </location>
</feature>
<protein>
    <recommendedName>
        <fullName evidence="4">non-specific serine/threonine protein kinase</fullName>
        <ecNumber evidence="4">2.7.11.1</ecNumber>
    </recommendedName>
</protein>
<dbReference type="GO" id="GO:0004674">
    <property type="term" value="F:protein serine/threonine kinase activity"/>
    <property type="evidence" value="ECO:0007669"/>
    <property type="project" value="UniProtKB-KW"/>
</dbReference>
<feature type="transmembrane region" description="Helical" evidence="18">
    <location>
        <begin position="287"/>
        <end position="310"/>
    </location>
</feature>
<reference evidence="21" key="1">
    <citation type="journal article" date="2023" name="Nat. Commun.">
        <title>Diploid and tetraploid genomes of Acorus and the evolution of monocots.</title>
        <authorList>
            <person name="Ma L."/>
            <person name="Liu K.W."/>
            <person name="Li Z."/>
            <person name="Hsiao Y.Y."/>
            <person name="Qi Y."/>
            <person name="Fu T."/>
            <person name="Tang G.D."/>
            <person name="Zhang D."/>
            <person name="Sun W.H."/>
            <person name="Liu D.K."/>
            <person name="Li Y."/>
            <person name="Chen G.Z."/>
            <person name="Liu X.D."/>
            <person name="Liao X.Y."/>
            <person name="Jiang Y.T."/>
            <person name="Yu X."/>
            <person name="Hao Y."/>
            <person name="Huang J."/>
            <person name="Zhao X.W."/>
            <person name="Ke S."/>
            <person name="Chen Y.Y."/>
            <person name="Wu W.L."/>
            <person name="Hsu J.L."/>
            <person name="Lin Y.F."/>
            <person name="Huang M.D."/>
            <person name="Li C.Y."/>
            <person name="Huang L."/>
            <person name="Wang Z.W."/>
            <person name="Zhao X."/>
            <person name="Zhong W.Y."/>
            <person name="Peng D.H."/>
            <person name="Ahmad S."/>
            <person name="Lan S."/>
            <person name="Zhang J.S."/>
            <person name="Tsai W.C."/>
            <person name="Van de Peer Y."/>
            <person name="Liu Z.J."/>
        </authorList>
    </citation>
    <scope>NUCLEOTIDE SEQUENCE</scope>
    <source>
        <strain evidence="21">CP</strain>
    </source>
</reference>
<dbReference type="AlphaFoldDB" id="A0AAV9DP43"/>
<keyword evidence="12 17" id="KW-0067">ATP-binding</keyword>
<evidence type="ECO:0000256" key="3">
    <source>
        <dbReference type="ARBA" id="ARBA00010217"/>
    </source>
</evidence>
<evidence type="ECO:0000259" key="20">
    <source>
        <dbReference type="PROSITE" id="PS50011"/>
    </source>
</evidence>
<evidence type="ECO:0000313" key="21">
    <source>
        <dbReference type="EMBL" id="KAK1302982.1"/>
    </source>
</evidence>
<proteinExistence type="inferred from homology"/>
<dbReference type="Gene3D" id="1.10.510.10">
    <property type="entry name" value="Transferase(Phosphotransferase) domain 1"/>
    <property type="match status" value="1"/>
</dbReference>
<dbReference type="PROSITE" id="PS00107">
    <property type="entry name" value="PROTEIN_KINASE_ATP"/>
    <property type="match status" value="1"/>
</dbReference>
<dbReference type="PROSITE" id="PS00108">
    <property type="entry name" value="PROTEIN_KINASE_ST"/>
    <property type="match status" value="1"/>
</dbReference>
<evidence type="ECO:0000256" key="18">
    <source>
        <dbReference type="SAM" id="Phobius"/>
    </source>
</evidence>
<evidence type="ECO:0000256" key="16">
    <source>
        <dbReference type="ARBA" id="ARBA00048679"/>
    </source>
</evidence>
<comment type="catalytic activity">
    <reaction evidence="15">
        <text>L-threonyl-[protein] + ATP = O-phospho-L-threonyl-[protein] + ADP + H(+)</text>
        <dbReference type="Rhea" id="RHEA:46608"/>
        <dbReference type="Rhea" id="RHEA-COMP:11060"/>
        <dbReference type="Rhea" id="RHEA-COMP:11605"/>
        <dbReference type="ChEBI" id="CHEBI:15378"/>
        <dbReference type="ChEBI" id="CHEBI:30013"/>
        <dbReference type="ChEBI" id="CHEBI:30616"/>
        <dbReference type="ChEBI" id="CHEBI:61977"/>
        <dbReference type="ChEBI" id="CHEBI:456216"/>
        <dbReference type="EC" id="2.7.11.1"/>
    </reaction>
</comment>
<evidence type="ECO:0000256" key="9">
    <source>
        <dbReference type="ARBA" id="ARBA00022734"/>
    </source>
</evidence>
<accession>A0AAV9DP43</accession>
<dbReference type="GO" id="GO:0005524">
    <property type="term" value="F:ATP binding"/>
    <property type="evidence" value="ECO:0007669"/>
    <property type="project" value="UniProtKB-UniRule"/>
</dbReference>
<keyword evidence="11 21" id="KW-0418">Kinase</keyword>
<evidence type="ECO:0000256" key="19">
    <source>
        <dbReference type="SAM" id="SignalP"/>
    </source>
</evidence>
<feature type="signal peptide" evidence="19">
    <location>
        <begin position="1"/>
        <end position="20"/>
    </location>
</feature>
<evidence type="ECO:0000256" key="6">
    <source>
        <dbReference type="ARBA" id="ARBA00022679"/>
    </source>
</evidence>
<comment type="caution">
    <text evidence="21">The sequence shown here is derived from an EMBL/GenBank/DDBJ whole genome shotgun (WGS) entry which is preliminary data.</text>
</comment>
<comment type="similarity">
    <text evidence="2">In the N-terminal section; belongs to the leguminous lectin family.</text>
</comment>
<evidence type="ECO:0000256" key="11">
    <source>
        <dbReference type="ARBA" id="ARBA00022777"/>
    </source>
</evidence>
<dbReference type="PROSITE" id="PS50011">
    <property type="entry name" value="PROTEIN_KINASE_DOM"/>
    <property type="match status" value="1"/>
</dbReference>
<dbReference type="CDD" id="cd14066">
    <property type="entry name" value="STKc_IRAK"/>
    <property type="match status" value="1"/>
</dbReference>
<evidence type="ECO:0000313" key="22">
    <source>
        <dbReference type="Proteomes" id="UP001180020"/>
    </source>
</evidence>
<dbReference type="InterPro" id="IPR013320">
    <property type="entry name" value="ConA-like_dom_sf"/>
</dbReference>
<evidence type="ECO:0000256" key="5">
    <source>
        <dbReference type="ARBA" id="ARBA00022527"/>
    </source>
</evidence>
<evidence type="ECO:0000256" key="17">
    <source>
        <dbReference type="PROSITE-ProRule" id="PRU10141"/>
    </source>
</evidence>
<dbReference type="FunFam" id="2.60.120.200:FF:000246">
    <property type="entry name" value="L-type lectin-domain containing receptor kinase V.9"/>
    <property type="match status" value="1"/>
</dbReference>
<feature type="binding site" evidence="17">
    <location>
        <position position="378"/>
    </location>
    <ligand>
        <name>ATP</name>
        <dbReference type="ChEBI" id="CHEBI:30616"/>
    </ligand>
</feature>
<keyword evidence="10 17" id="KW-0547">Nucleotide-binding</keyword>
<keyword evidence="5" id="KW-0723">Serine/threonine-protein kinase</keyword>
<comment type="catalytic activity">
    <reaction evidence="16">
        <text>L-seryl-[protein] + ATP = O-phospho-L-seryl-[protein] + ADP + H(+)</text>
        <dbReference type="Rhea" id="RHEA:17989"/>
        <dbReference type="Rhea" id="RHEA-COMP:9863"/>
        <dbReference type="Rhea" id="RHEA-COMP:11604"/>
        <dbReference type="ChEBI" id="CHEBI:15378"/>
        <dbReference type="ChEBI" id="CHEBI:29999"/>
        <dbReference type="ChEBI" id="CHEBI:30616"/>
        <dbReference type="ChEBI" id="CHEBI:83421"/>
        <dbReference type="ChEBI" id="CHEBI:456216"/>
        <dbReference type="EC" id="2.7.11.1"/>
    </reaction>
</comment>
<dbReference type="GO" id="GO:0016020">
    <property type="term" value="C:membrane"/>
    <property type="evidence" value="ECO:0007669"/>
    <property type="project" value="UniProtKB-SubCell"/>
</dbReference>